<comment type="subcellular location">
    <subcellularLocation>
        <location evidence="1">Cell membrane</location>
        <topology evidence="1">Single-pass type I membrane protein</topology>
    </subcellularLocation>
</comment>
<dbReference type="Pfam" id="PF07686">
    <property type="entry name" value="V-set"/>
    <property type="match status" value="1"/>
</dbReference>
<evidence type="ECO:0000256" key="4">
    <source>
        <dbReference type="ARBA" id="ARBA00022859"/>
    </source>
</evidence>
<dbReference type="GO" id="GO:0004888">
    <property type="term" value="F:transmembrane signaling receptor activity"/>
    <property type="evidence" value="ECO:0007669"/>
    <property type="project" value="TreeGrafter"/>
</dbReference>
<dbReference type="SUPFAM" id="SSF48726">
    <property type="entry name" value="Immunoglobulin"/>
    <property type="match status" value="1"/>
</dbReference>
<organism evidence="10 11">
    <name type="scientific">Spermophilus dauricus</name>
    <name type="common">Daurian ground squirrel</name>
    <dbReference type="NCBI Taxonomy" id="99837"/>
    <lineage>
        <taxon>Eukaryota</taxon>
        <taxon>Metazoa</taxon>
        <taxon>Chordata</taxon>
        <taxon>Craniata</taxon>
        <taxon>Vertebrata</taxon>
        <taxon>Euteleostomi</taxon>
        <taxon>Mammalia</taxon>
        <taxon>Eutheria</taxon>
        <taxon>Euarchontoglires</taxon>
        <taxon>Glires</taxon>
        <taxon>Rodentia</taxon>
        <taxon>Sciuromorpha</taxon>
        <taxon>Sciuridae</taxon>
        <taxon>Xerinae</taxon>
        <taxon>Marmotini</taxon>
        <taxon>Spermophilus</taxon>
    </lineage>
</organism>
<dbReference type="PANTHER" id="PTHR11860">
    <property type="entry name" value="POLYMERIC-IMMUNOGLOBULIN RECEPTOR"/>
    <property type="match status" value="1"/>
</dbReference>
<evidence type="ECO:0000256" key="8">
    <source>
        <dbReference type="SAM" id="Phobius"/>
    </source>
</evidence>
<dbReference type="SMART" id="SM00409">
    <property type="entry name" value="IG"/>
    <property type="match status" value="1"/>
</dbReference>
<sequence length="231" mass="25571">VWQAPAGDSGLCLPGCLSLWGPDSVTGTVGSSLSLQCHYERAYKGYSKYWCRGQHDTNCHRIVETKGGEKVERNGRMSIRDSADDLTITVTIENFSEDDAGSYWCKIQTIWILDIFSRDPSFQVQVYVRPGEHSMAPAMELWAQGRVLQVTTAPITSALLRVSSGQNDSIEDVLASHPWSLLSSVHFLLLVFLKVPLLLSMLSAVLWVNRPQRAPGGGQRLLVWNLDSAPP</sequence>
<keyword evidence="6" id="KW-1015">Disulfide bond</keyword>
<feature type="transmembrane region" description="Helical" evidence="8">
    <location>
        <begin position="187"/>
        <end position="208"/>
    </location>
</feature>
<keyword evidence="7" id="KW-0675">Receptor</keyword>
<keyword evidence="5 8" id="KW-0472">Membrane</keyword>
<dbReference type="CDD" id="cd05716">
    <property type="entry name" value="IgV_pIgR_like"/>
    <property type="match status" value="1"/>
</dbReference>
<dbReference type="InterPro" id="IPR013783">
    <property type="entry name" value="Ig-like_fold"/>
</dbReference>
<reference evidence="10" key="1">
    <citation type="submission" date="2025-08" db="UniProtKB">
        <authorList>
            <consortium name="Ensembl"/>
        </authorList>
    </citation>
    <scope>IDENTIFICATION</scope>
</reference>
<keyword evidence="3" id="KW-0732">Signal</keyword>
<dbReference type="InterPro" id="IPR003599">
    <property type="entry name" value="Ig_sub"/>
</dbReference>
<evidence type="ECO:0000313" key="11">
    <source>
        <dbReference type="Proteomes" id="UP000694422"/>
    </source>
</evidence>
<keyword evidence="4" id="KW-0391">Immunity</keyword>
<protein>
    <submittedName>
        <fullName evidence="10">CD300e molecule</fullName>
    </submittedName>
</protein>
<evidence type="ECO:0000256" key="5">
    <source>
        <dbReference type="ARBA" id="ARBA00023136"/>
    </source>
</evidence>
<reference evidence="10" key="2">
    <citation type="submission" date="2025-09" db="UniProtKB">
        <authorList>
            <consortium name="Ensembl"/>
        </authorList>
    </citation>
    <scope>IDENTIFICATION</scope>
</reference>
<dbReference type="InterPro" id="IPR007110">
    <property type="entry name" value="Ig-like_dom"/>
</dbReference>
<accession>A0A8C9P7X9</accession>
<evidence type="ECO:0000256" key="1">
    <source>
        <dbReference type="ARBA" id="ARBA00004251"/>
    </source>
</evidence>
<evidence type="ECO:0000256" key="7">
    <source>
        <dbReference type="ARBA" id="ARBA00023170"/>
    </source>
</evidence>
<dbReference type="GO" id="GO:0002376">
    <property type="term" value="P:immune system process"/>
    <property type="evidence" value="ECO:0007669"/>
    <property type="project" value="UniProtKB-KW"/>
</dbReference>
<dbReference type="Proteomes" id="UP000694422">
    <property type="component" value="Unplaced"/>
</dbReference>
<dbReference type="Ensembl" id="ENSSDAT00000005581.1">
    <property type="protein sequence ID" value="ENSSDAP00000004872.1"/>
    <property type="gene ID" value="ENSSDAG00000004506.1"/>
</dbReference>
<keyword evidence="11" id="KW-1185">Reference proteome</keyword>
<evidence type="ECO:0000256" key="3">
    <source>
        <dbReference type="ARBA" id="ARBA00022729"/>
    </source>
</evidence>
<dbReference type="InterPro" id="IPR050671">
    <property type="entry name" value="CD300_family_receptors"/>
</dbReference>
<dbReference type="InterPro" id="IPR036179">
    <property type="entry name" value="Ig-like_dom_sf"/>
</dbReference>
<dbReference type="AlphaFoldDB" id="A0A8C9P7X9"/>
<evidence type="ECO:0000313" key="10">
    <source>
        <dbReference type="Ensembl" id="ENSSDAP00000004872.1"/>
    </source>
</evidence>
<keyword evidence="8" id="KW-1133">Transmembrane helix</keyword>
<dbReference type="FunFam" id="2.60.40.10:FF:000370">
    <property type="entry name" value="CMRF35-like molecule 1"/>
    <property type="match status" value="1"/>
</dbReference>
<proteinExistence type="predicted"/>
<evidence type="ECO:0000256" key="6">
    <source>
        <dbReference type="ARBA" id="ARBA00023157"/>
    </source>
</evidence>
<dbReference type="Gene3D" id="2.60.40.10">
    <property type="entry name" value="Immunoglobulins"/>
    <property type="match status" value="1"/>
</dbReference>
<dbReference type="GO" id="GO:0005886">
    <property type="term" value="C:plasma membrane"/>
    <property type="evidence" value="ECO:0007669"/>
    <property type="project" value="UniProtKB-SubCell"/>
</dbReference>
<feature type="domain" description="Ig-like" evidence="9">
    <location>
        <begin position="14"/>
        <end position="108"/>
    </location>
</feature>
<name>A0A8C9P7X9_SPEDA</name>
<keyword evidence="2 8" id="KW-0812">Transmembrane</keyword>
<dbReference type="PROSITE" id="PS50835">
    <property type="entry name" value="IG_LIKE"/>
    <property type="match status" value="1"/>
</dbReference>
<evidence type="ECO:0000256" key="2">
    <source>
        <dbReference type="ARBA" id="ARBA00022692"/>
    </source>
</evidence>
<dbReference type="InterPro" id="IPR013106">
    <property type="entry name" value="Ig_V-set"/>
</dbReference>
<dbReference type="PANTHER" id="PTHR11860:SF89">
    <property type="entry name" value="CMRF35-LIKE MOLECULE 2"/>
    <property type="match status" value="1"/>
</dbReference>
<evidence type="ECO:0000259" key="9">
    <source>
        <dbReference type="PROSITE" id="PS50835"/>
    </source>
</evidence>